<keyword evidence="12" id="KW-1185">Reference proteome</keyword>
<dbReference type="Gene3D" id="3.30.565.10">
    <property type="entry name" value="Histidine kinase-like ATPase, C-terminal domain"/>
    <property type="match status" value="1"/>
</dbReference>
<dbReference type="SMART" id="SM00387">
    <property type="entry name" value="HATPase_c"/>
    <property type="match status" value="1"/>
</dbReference>
<dbReference type="InterPro" id="IPR004358">
    <property type="entry name" value="Sig_transdc_His_kin-like_C"/>
</dbReference>
<organism evidence="11 12">
    <name type="scientific">Pseudomyxococcus hansupus</name>
    <dbReference type="NCBI Taxonomy" id="1297742"/>
    <lineage>
        <taxon>Bacteria</taxon>
        <taxon>Pseudomonadati</taxon>
        <taxon>Myxococcota</taxon>
        <taxon>Myxococcia</taxon>
        <taxon>Myxococcales</taxon>
        <taxon>Cystobacterineae</taxon>
        <taxon>Myxococcaceae</taxon>
        <taxon>Pseudomyxococcus</taxon>
    </lineage>
</organism>
<evidence type="ECO:0000256" key="2">
    <source>
        <dbReference type="ARBA" id="ARBA00012438"/>
    </source>
</evidence>
<dbReference type="Pfam" id="PF02518">
    <property type="entry name" value="HATPase_c"/>
    <property type="match status" value="1"/>
</dbReference>
<sequence>MEQERPLQHPPGSVSDSRSLRERLSSSLAKLERLSAGEDVPEAVRAELASLQGLRGELETLLKHRTLSLSHLAAGLAHEINNPLAYTTGNLEYLQQRLNSHPLPASLADECQQVLDEALEGAQHIHRVVADLRALSMGDTGVERPVDLQSVLERTLRMAASQLRHRARVVRAYAPDVPRVLGTETKLGQVALNLVLNAVQALPEGRTSEHQLTLGLREEERGVVLSITDTGPGIPTEVLPHIFDPFFTTRNEGMGMGLAICRDIVTAMGGAIRVLSTPGHGTTVEITLRRAQPARPPEAPQPERPSPRRRIEHAATACAPEPPAPRGW</sequence>
<dbReference type="EC" id="2.7.13.3" evidence="2"/>
<evidence type="ECO:0000256" key="7">
    <source>
        <dbReference type="ARBA" id="ARBA00022840"/>
    </source>
</evidence>
<dbReference type="PANTHER" id="PTHR43065">
    <property type="entry name" value="SENSOR HISTIDINE KINASE"/>
    <property type="match status" value="1"/>
</dbReference>
<dbReference type="GO" id="GO:0005524">
    <property type="term" value="F:ATP binding"/>
    <property type="evidence" value="ECO:0007669"/>
    <property type="project" value="UniProtKB-KW"/>
</dbReference>
<dbReference type="CDD" id="cd00082">
    <property type="entry name" value="HisKA"/>
    <property type="match status" value="1"/>
</dbReference>
<keyword evidence="8" id="KW-0902">Two-component regulatory system</keyword>
<dbReference type="InterPro" id="IPR036890">
    <property type="entry name" value="HATPase_C_sf"/>
</dbReference>
<dbReference type="SMART" id="SM00388">
    <property type="entry name" value="HisKA"/>
    <property type="match status" value="1"/>
</dbReference>
<accession>A0A0H4XGR2</accession>
<dbReference type="OrthoDB" id="5485175at2"/>
<keyword evidence="7" id="KW-0067">ATP-binding</keyword>
<dbReference type="GO" id="GO:0000155">
    <property type="term" value="F:phosphorelay sensor kinase activity"/>
    <property type="evidence" value="ECO:0007669"/>
    <property type="project" value="InterPro"/>
</dbReference>
<dbReference type="SUPFAM" id="SSF55874">
    <property type="entry name" value="ATPase domain of HSP90 chaperone/DNA topoisomerase II/histidine kinase"/>
    <property type="match status" value="1"/>
</dbReference>
<dbReference type="PROSITE" id="PS50109">
    <property type="entry name" value="HIS_KIN"/>
    <property type="match status" value="1"/>
</dbReference>
<reference evidence="11 12" key="1">
    <citation type="journal article" date="2016" name="PLoS ONE">
        <title>Complete Genome Sequence and Comparative Genomics of a Novel Myxobacterium Myxococcus hansupus.</title>
        <authorList>
            <person name="Sharma G."/>
            <person name="Narwani T."/>
            <person name="Subramanian S."/>
        </authorList>
    </citation>
    <scope>NUCLEOTIDE SEQUENCE [LARGE SCALE GENOMIC DNA]</scope>
    <source>
        <strain evidence="12">mixupus</strain>
    </source>
</reference>
<dbReference type="Gene3D" id="1.10.287.130">
    <property type="match status" value="1"/>
</dbReference>
<feature type="region of interest" description="Disordered" evidence="9">
    <location>
        <begin position="291"/>
        <end position="328"/>
    </location>
</feature>
<feature type="region of interest" description="Disordered" evidence="9">
    <location>
        <begin position="1"/>
        <end position="21"/>
    </location>
</feature>
<gene>
    <name evidence="11" type="ORF">A176_004339</name>
</gene>
<evidence type="ECO:0000313" key="11">
    <source>
        <dbReference type="EMBL" id="AKQ67427.1"/>
    </source>
</evidence>
<evidence type="ECO:0000256" key="4">
    <source>
        <dbReference type="ARBA" id="ARBA00022679"/>
    </source>
</evidence>
<dbReference type="eggNOG" id="COG4191">
    <property type="taxonomic scope" value="Bacteria"/>
</dbReference>
<dbReference type="KEGG" id="mym:A176_004339"/>
<dbReference type="InterPro" id="IPR005467">
    <property type="entry name" value="His_kinase_dom"/>
</dbReference>
<protein>
    <recommendedName>
        <fullName evidence="2">histidine kinase</fullName>
        <ecNumber evidence="2">2.7.13.3</ecNumber>
    </recommendedName>
</protein>
<evidence type="ECO:0000256" key="1">
    <source>
        <dbReference type="ARBA" id="ARBA00000085"/>
    </source>
</evidence>
<dbReference type="Pfam" id="PF00512">
    <property type="entry name" value="HisKA"/>
    <property type="match status" value="1"/>
</dbReference>
<keyword evidence="5" id="KW-0547">Nucleotide-binding</keyword>
<evidence type="ECO:0000256" key="5">
    <source>
        <dbReference type="ARBA" id="ARBA00022741"/>
    </source>
</evidence>
<dbReference type="InterPro" id="IPR003661">
    <property type="entry name" value="HisK_dim/P_dom"/>
</dbReference>
<dbReference type="Proteomes" id="UP000009026">
    <property type="component" value="Chromosome"/>
</dbReference>
<feature type="compositionally biased region" description="Pro residues" evidence="9">
    <location>
        <begin position="294"/>
        <end position="304"/>
    </location>
</feature>
<evidence type="ECO:0000259" key="10">
    <source>
        <dbReference type="PROSITE" id="PS50109"/>
    </source>
</evidence>
<evidence type="ECO:0000256" key="8">
    <source>
        <dbReference type="ARBA" id="ARBA00023012"/>
    </source>
</evidence>
<name>A0A0H4XGR2_9BACT</name>
<proteinExistence type="predicted"/>
<keyword evidence="4" id="KW-0808">Transferase</keyword>
<keyword evidence="6 11" id="KW-0418">Kinase</keyword>
<dbReference type="PRINTS" id="PR00344">
    <property type="entry name" value="BCTRLSENSOR"/>
</dbReference>
<evidence type="ECO:0000313" key="12">
    <source>
        <dbReference type="Proteomes" id="UP000009026"/>
    </source>
</evidence>
<dbReference type="EMBL" id="CP012109">
    <property type="protein sequence ID" value="AKQ67427.1"/>
    <property type="molecule type" value="Genomic_DNA"/>
</dbReference>
<dbReference type="PANTHER" id="PTHR43065:SF10">
    <property type="entry name" value="PEROXIDE STRESS-ACTIVATED HISTIDINE KINASE MAK3"/>
    <property type="match status" value="1"/>
</dbReference>
<dbReference type="PATRIC" id="fig|1297742.4.peg.4381"/>
<dbReference type="STRING" id="1297742.A176_004339"/>
<feature type="domain" description="Histidine kinase" evidence="10">
    <location>
        <begin position="75"/>
        <end position="292"/>
    </location>
</feature>
<evidence type="ECO:0000256" key="3">
    <source>
        <dbReference type="ARBA" id="ARBA00022553"/>
    </source>
</evidence>
<evidence type="ECO:0000256" key="9">
    <source>
        <dbReference type="SAM" id="MobiDB-lite"/>
    </source>
</evidence>
<evidence type="ECO:0000256" key="6">
    <source>
        <dbReference type="ARBA" id="ARBA00022777"/>
    </source>
</evidence>
<keyword evidence="3" id="KW-0597">Phosphoprotein</keyword>
<dbReference type="RefSeq" id="WP_002634837.1">
    <property type="nucleotide sequence ID" value="NZ_CP012109.1"/>
</dbReference>
<dbReference type="CDD" id="cd00075">
    <property type="entry name" value="HATPase"/>
    <property type="match status" value="1"/>
</dbReference>
<dbReference type="SUPFAM" id="SSF47384">
    <property type="entry name" value="Homodimeric domain of signal transducing histidine kinase"/>
    <property type="match status" value="1"/>
</dbReference>
<comment type="catalytic activity">
    <reaction evidence="1">
        <text>ATP + protein L-histidine = ADP + protein N-phospho-L-histidine.</text>
        <dbReference type="EC" id="2.7.13.3"/>
    </reaction>
</comment>
<dbReference type="AlphaFoldDB" id="A0A0H4XGR2"/>
<dbReference type="InterPro" id="IPR003594">
    <property type="entry name" value="HATPase_dom"/>
</dbReference>
<dbReference type="InterPro" id="IPR036097">
    <property type="entry name" value="HisK_dim/P_sf"/>
</dbReference>